<evidence type="ECO:0000256" key="1">
    <source>
        <dbReference type="SAM" id="Phobius"/>
    </source>
</evidence>
<sequence>MVYSDEITQMETKYNKVLASYTRMYKIIMDSEMEESGGPPVSTDVSRFYNKIVATLPKGSENLSEAEKQQKRRFHFVNKYGGLMKDVYNPKTKKWKIDCLPSVMKSNNITTMYGLAEESLDIFAQGTTPLNSSYPCNVVGSIITTTYKYGLNNREVKRRAFVDSKGEKRIFYGVDNLTASKISKKCGGYPTIDVTRDAWQAIPNSRYSQNIETCKRSTRRDYTQMKIKLWRTKRTLERMAETLYSETGLARYARNALNDEISGYDYIIDNSSQDNYNANLELRNIIPDAITLDAGIQSTTEIFDVSKSNILKYTALLVFFMFVLIGLVMSSDLSINILAISLVVAIMYIIYVLT</sequence>
<accession>A0A6C0BS89</accession>
<protein>
    <submittedName>
        <fullName evidence="2">Uncharacterized protein</fullName>
    </submittedName>
</protein>
<name>A0A6C0BS89_9ZZZZ</name>
<keyword evidence="1" id="KW-0812">Transmembrane</keyword>
<keyword evidence="1" id="KW-1133">Transmembrane helix</keyword>
<proteinExistence type="predicted"/>
<dbReference type="EMBL" id="MN739228">
    <property type="protein sequence ID" value="QHS94661.1"/>
    <property type="molecule type" value="Genomic_DNA"/>
</dbReference>
<dbReference type="AlphaFoldDB" id="A0A6C0BS89"/>
<evidence type="ECO:0000313" key="2">
    <source>
        <dbReference type="EMBL" id="QHS94661.1"/>
    </source>
</evidence>
<organism evidence="2">
    <name type="scientific">viral metagenome</name>
    <dbReference type="NCBI Taxonomy" id="1070528"/>
    <lineage>
        <taxon>unclassified sequences</taxon>
        <taxon>metagenomes</taxon>
        <taxon>organismal metagenomes</taxon>
    </lineage>
</organism>
<reference evidence="2" key="1">
    <citation type="journal article" date="2020" name="Nature">
        <title>Giant virus diversity and host interactions through global metagenomics.</title>
        <authorList>
            <person name="Schulz F."/>
            <person name="Roux S."/>
            <person name="Paez-Espino D."/>
            <person name="Jungbluth S."/>
            <person name="Walsh D.A."/>
            <person name="Denef V.J."/>
            <person name="McMahon K.D."/>
            <person name="Konstantinidis K.T."/>
            <person name="Eloe-Fadrosh E.A."/>
            <person name="Kyrpides N.C."/>
            <person name="Woyke T."/>
        </authorList>
    </citation>
    <scope>NUCLEOTIDE SEQUENCE</scope>
    <source>
        <strain evidence="2">GVMAG-M-3300018416-45</strain>
    </source>
</reference>
<keyword evidence="1" id="KW-0472">Membrane</keyword>
<feature type="transmembrane region" description="Helical" evidence="1">
    <location>
        <begin position="310"/>
        <end position="329"/>
    </location>
</feature>
<feature type="transmembrane region" description="Helical" evidence="1">
    <location>
        <begin position="335"/>
        <end position="353"/>
    </location>
</feature>